<comment type="caution">
    <text evidence="4">The sequence shown here is derived from an EMBL/GenBank/DDBJ whole genome shotgun (WGS) entry which is preliminary data.</text>
</comment>
<keyword evidence="3 4" id="KW-0808">Transferase</keyword>
<name>A0A497EQK2_9CREN</name>
<dbReference type="PIRSF" id="PIRSF004960">
    <property type="entry name" value="MtrH_MtxH"/>
    <property type="match status" value="1"/>
</dbReference>
<dbReference type="NCBIfam" id="NF002142">
    <property type="entry name" value="PRK00979.1-1"/>
    <property type="match status" value="1"/>
</dbReference>
<dbReference type="Gene3D" id="3.20.20.20">
    <property type="entry name" value="Dihydropteroate synthase-like"/>
    <property type="match status" value="1"/>
</dbReference>
<sequence length="317" mass="34175">MFKFSKEQVVYDIAGVKVGGQPGEYPTVLAGTIFYKGHKIVKDPKTGDFDKAAAEDLIKKQDEMSDITGNPCMVQVFSEYEEAVVKYLDFVASVTDAPMLIDSTEAKVRVHGAKYAREVGLADRIVYNSINVSATEDELRGVKEAGVEAAIVLAFNPKGGGVKDRIDVLTNGAGMAPKGLIDLAKDCGIKKILIDVAVLPIGTSAGQALMATYVVKAKFGYPTGSGVHNAVSSWVWLLSLKKDRPDGKDIYKHVDIATNAMQVMMGANFVLYGPIGNASLVFPVCATADAMIAEAITWEFKEIQPVEYHPFKKLVSS</sequence>
<dbReference type="Pfam" id="PF02007">
    <property type="entry name" value="MtrH"/>
    <property type="match status" value="1"/>
</dbReference>
<proteinExistence type="inferred from homology"/>
<comment type="similarity">
    <text evidence="1">Belongs to the MtrH family.</text>
</comment>
<organism evidence="4 5">
    <name type="scientific">Thermoproteota archaeon</name>
    <dbReference type="NCBI Taxonomy" id="2056631"/>
    <lineage>
        <taxon>Archaea</taxon>
        <taxon>Thermoproteota</taxon>
    </lineage>
</organism>
<protein>
    <submittedName>
        <fullName evidence="4">Tetrahydromethanopterin S-methyltransferase subunit H</fullName>
        <ecNumber evidence="4">2.1.1.86</ecNumber>
    </submittedName>
</protein>
<dbReference type="NCBIfam" id="TIGR01114">
    <property type="entry name" value="mtrH"/>
    <property type="match status" value="1"/>
</dbReference>
<dbReference type="EMBL" id="QMQV01000037">
    <property type="protein sequence ID" value="RLE49396.1"/>
    <property type="molecule type" value="Genomic_DNA"/>
</dbReference>
<accession>A0A497EQK2</accession>
<dbReference type="AlphaFoldDB" id="A0A497EQK2"/>
<evidence type="ECO:0000256" key="1">
    <source>
        <dbReference type="ARBA" id="ARBA00006230"/>
    </source>
</evidence>
<evidence type="ECO:0000313" key="5">
    <source>
        <dbReference type="Proteomes" id="UP000278475"/>
    </source>
</evidence>
<dbReference type="InterPro" id="IPR023467">
    <property type="entry name" value="MeTrfase_MtrH/MtxH"/>
</dbReference>
<dbReference type="EC" id="2.1.1.86" evidence="4"/>
<reference evidence="4 5" key="1">
    <citation type="submission" date="2018-06" db="EMBL/GenBank/DDBJ databases">
        <title>Extensive metabolic versatility and redundancy in microbially diverse, dynamic hydrothermal sediments.</title>
        <authorList>
            <person name="Dombrowski N."/>
            <person name="Teske A."/>
            <person name="Baker B.J."/>
        </authorList>
    </citation>
    <scope>NUCLEOTIDE SEQUENCE [LARGE SCALE GENOMIC DNA]</scope>
    <source>
        <strain evidence="4">B66_G16</strain>
    </source>
</reference>
<dbReference type="PIRSF" id="PIRSF500206">
    <property type="entry name" value="MtrH"/>
    <property type="match status" value="1"/>
</dbReference>
<dbReference type="GO" id="GO:0006730">
    <property type="term" value="P:one-carbon metabolic process"/>
    <property type="evidence" value="ECO:0007669"/>
    <property type="project" value="InterPro"/>
</dbReference>
<dbReference type="SUPFAM" id="SSF51717">
    <property type="entry name" value="Dihydropteroate synthetase-like"/>
    <property type="match status" value="1"/>
</dbReference>
<evidence type="ECO:0000313" key="4">
    <source>
        <dbReference type="EMBL" id="RLE49396.1"/>
    </source>
</evidence>
<dbReference type="GO" id="GO:0008168">
    <property type="term" value="F:methyltransferase activity"/>
    <property type="evidence" value="ECO:0007669"/>
    <property type="project" value="UniProtKB-KW"/>
</dbReference>
<dbReference type="Proteomes" id="UP000278475">
    <property type="component" value="Unassembled WGS sequence"/>
</dbReference>
<evidence type="ECO:0000256" key="2">
    <source>
        <dbReference type="ARBA" id="ARBA00022603"/>
    </source>
</evidence>
<dbReference type="InterPro" id="IPR028342">
    <property type="entry name" value="MtrH"/>
</dbReference>
<evidence type="ECO:0000256" key="3">
    <source>
        <dbReference type="ARBA" id="ARBA00022679"/>
    </source>
</evidence>
<dbReference type="InterPro" id="IPR011005">
    <property type="entry name" value="Dihydropteroate_synth-like_sf"/>
</dbReference>
<keyword evidence="2 4" id="KW-0489">Methyltransferase</keyword>
<gene>
    <name evidence="4" type="primary">mtrH</name>
    <name evidence="4" type="ORF">DRJ31_05075</name>
</gene>
<dbReference type="GO" id="GO:0032259">
    <property type="term" value="P:methylation"/>
    <property type="evidence" value="ECO:0007669"/>
    <property type="project" value="UniProtKB-KW"/>
</dbReference>